<dbReference type="InterPro" id="IPR036388">
    <property type="entry name" value="WH-like_DNA-bd_sf"/>
</dbReference>
<evidence type="ECO:0000256" key="3">
    <source>
        <dbReference type="ARBA" id="ARBA00023163"/>
    </source>
</evidence>
<dbReference type="InterPro" id="IPR000835">
    <property type="entry name" value="HTH_MarR-typ"/>
</dbReference>
<reference evidence="5" key="2">
    <citation type="submission" date="2023-01" db="EMBL/GenBank/DDBJ databases">
        <title>Draft genome sequence of Maritalea porphyrae strain NBRC 107169.</title>
        <authorList>
            <person name="Sun Q."/>
            <person name="Mori K."/>
        </authorList>
    </citation>
    <scope>NUCLEOTIDE SEQUENCE</scope>
    <source>
        <strain evidence="5">NBRC 107169</strain>
    </source>
</reference>
<gene>
    <name evidence="5" type="ORF">GCM10007879_29630</name>
</gene>
<proteinExistence type="predicted"/>
<keyword evidence="2" id="KW-0238">DNA-binding</keyword>
<dbReference type="PROSITE" id="PS01117">
    <property type="entry name" value="HTH_MARR_1"/>
    <property type="match status" value="1"/>
</dbReference>
<comment type="caution">
    <text evidence="5">The sequence shown here is derived from an EMBL/GenBank/DDBJ whole genome shotgun (WGS) entry which is preliminary data.</text>
</comment>
<dbReference type="PANTHER" id="PTHR33164:SF13">
    <property type="entry name" value="4-HYDROXYPHENYLACETATE CATABOLISM PROTEIN"/>
    <property type="match status" value="1"/>
</dbReference>
<evidence type="ECO:0000256" key="1">
    <source>
        <dbReference type="ARBA" id="ARBA00023015"/>
    </source>
</evidence>
<dbReference type="PRINTS" id="PR00598">
    <property type="entry name" value="HTHMARR"/>
</dbReference>
<evidence type="ECO:0000256" key="2">
    <source>
        <dbReference type="ARBA" id="ARBA00023125"/>
    </source>
</evidence>
<protein>
    <submittedName>
        <fullName evidence="5">Homoprotocatechuate degradation operon regulator, HpaR</fullName>
    </submittedName>
</protein>
<name>A0ABQ5UV01_9HYPH</name>
<dbReference type="PROSITE" id="PS50995">
    <property type="entry name" value="HTH_MARR_2"/>
    <property type="match status" value="1"/>
</dbReference>
<dbReference type="SUPFAM" id="SSF46785">
    <property type="entry name" value="Winged helix' DNA-binding domain"/>
    <property type="match status" value="1"/>
</dbReference>
<dbReference type="Pfam" id="PF01047">
    <property type="entry name" value="MarR"/>
    <property type="match status" value="1"/>
</dbReference>
<reference evidence="5" key="1">
    <citation type="journal article" date="2014" name="Int. J. Syst. Evol. Microbiol.">
        <title>Complete genome of a new Firmicutes species belonging to the dominant human colonic microbiota ('Ruminococcus bicirculans') reveals two chromosomes and a selective capacity to utilize plant glucans.</title>
        <authorList>
            <consortium name="NISC Comparative Sequencing Program"/>
            <person name="Wegmann U."/>
            <person name="Louis P."/>
            <person name="Goesmann A."/>
            <person name="Henrissat B."/>
            <person name="Duncan S.H."/>
            <person name="Flint H.J."/>
        </authorList>
    </citation>
    <scope>NUCLEOTIDE SEQUENCE</scope>
    <source>
        <strain evidence="5">NBRC 107169</strain>
    </source>
</reference>
<keyword evidence="6" id="KW-1185">Reference proteome</keyword>
<keyword evidence="3" id="KW-0804">Transcription</keyword>
<dbReference type="EMBL" id="BSNI01000002">
    <property type="protein sequence ID" value="GLQ18714.1"/>
    <property type="molecule type" value="Genomic_DNA"/>
</dbReference>
<dbReference type="NCBIfam" id="TIGR02337">
    <property type="entry name" value="HpaR"/>
    <property type="match status" value="1"/>
</dbReference>
<accession>A0ABQ5UV01</accession>
<dbReference type="Proteomes" id="UP001161405">
    <property type="component" value="Unassembled WGS sequence"/>
</dbReference>
<dbReference type="RefSeq" id="WP_284365749.1">
    <property type="nucleotide sequence ID" value="NZ_BSNI01000002.1"/>
</dbReference>
<dbReference type="Gene3D" id="1.10.10.10">
    <property type="entry name" value="Winged helix-like DNA-binding domain superfamily/Winged helix DNA-binding domain"/>
    <property type="match status" value="1"/>
</dbReference>
<dbReference type="InterPro" id="IPR012712">
    <property type="entry name" value="HpaR/FarR"/>
</dbReference>
<dbReference type="InterPro" id="IPR036390">
    <property type="entry name" value="WH_DNA-bd_sf"/>
</dbReference>
<dbReference type="SMART" id="SM00347">
    <property type="entry name" value="HTH_MARR"/>
    <property type="match status" value="1"/>
</dbReference>
<dbReference type="InterPro" id="IPR023187">
    <property type="entry name" value="Tscrpt_reg_MarR-type_CS"/>
</dbReference>
<evidence type="ECO:0000313" key="5">
    <source>
        <dbReference type="EMBL" id="GLQ18714.1"/>
    </source>
</evidence>
<organism evidence="5 6">
    <name type="scientific">Maritalea porphyrae</name>
    <dbReference type="NCBI Taxonomy" id="880732"/>
    <lineage>
        <taxon>Bacteria</taxon>
        <taxon>Pseudomonadati</taxon>
        <taxon>Pseudomonadota</taxon>
        <taxon>Alphaproteobacteria</taxon>
        <taxon>Hyphomicrobiales</taxon>
        <taxon>Devosiaceae</taxon>
        <taxon>Maritalea</taxon>
    </lineage>
</organism>
<evidence type="ECO:0000313" key="6">
    <source>
        <dbReference type="Proteomes" id="UP001161405"/>
    </source>
</evidence>
<dbReference type="InterPro" id="IPR039422">
    <property type="entry name" value="MarR/SlyA-like"/>
</dbReference>
<evidence type="ECO:0000259" key="4">
    <source>
        <dbReference type="PROSITE" id="PS50995"/>
    </source>
</evidence>
<dbReference type="PANTHER" id="PTHR33164">
    <property type="entry name" value="TRANSCRIPTIONAL REGULATOR, MARR FAMILY"/>
    <property type="match status" value="1"/>
</dbReference>
<sequence>MTSEQLLETTNRSLPIVLLRAREAVMAHFRPMLAAHGLTEQQWRVLRVLSEMGELDASHLAHHACILPPSLTRMLKTLEANGWIEGRRDKDDGRRMLFSATEEGMRFIATVSPKGAAIYHDLVDAYGEEKLRQLVDLLDELQTSVNGVAK</sequence>
<keyword evidence="1" id="KW-0805">Transcription regulation</keyword>
<feature type="domain" description="HTH marR-type" evidence="4">
    <location>
        <begin position="11"/>
        <end position="143"/>
    </location>
</feature>